<dbReference type="InterPro" id="IPR019819">
    <property type="entry name" value="Carboxylesterase_B_CS"/>
</dbReference>
<dbReference type="SUPFAM" id="SSF53474">
    <property type="entry name" value="alpha/beta-Hydrolases"/>
    <property type="match status" value="2"/>
</dbReference>
<proteinExistence type="inferred from homology"/>
<evidence type="ECO:0000256" key="2">
    <source>
        <dbReference type="ARBA" id="ARBA00022487"/>
    </source>
</evidence>
<feature type="domain" description="Carboxylesterase type B" evidence="5">
    <location>
        <begin position="38"/>
        <end position="198"/>
    </location>
</feature>
<sequence>MKNQNLPDTIHLVCKTAVNVLQYKRAINEKSVFGCNLHINTTSGYIKGQTVEALNISIDEFLGIPYAKPPVGTLRFAKPVPITLTEPLNRTATNFRPQCLHHSMSFGNQSEDCLYLNIWAPSFRTNNPLNPVMVYMEEPTFMVNTIHRIRRFNGSALAAHDVVVISVSYRVSVLGYLYGGEESAPGNVAIYDQIQALESVFGCNLHINTTSGYIKGQTVEALNISIDEFLGIPYAKPPVRTLRFAKLVPIALTEPLNRTATNFRPQCLHHSMSYANQSEDCLYLNIWAPSFRTNNVLNPVMVYMEEPTLLVNTIHRTRRFNGSALAAHDVVVISVSYRVSVLGYLYGGEESAPGNVAIYDQIQALNWIRDNSQSFCGDRNRITAFGQSGGSISVSALVLSPQSRGLFRRAILQSGAQLHAKGKEVYSKTDAINEAKQMARQLHCGKIGDYSIEWLNCLRNVNLRKLLMMVDTPIQPIVEGTELLPMIAQKAFIGQDYNRDLDILAGVVQNEGSLLALNQWPELVNDISEQTFTELVNKSKIVDYYLKNVYKTQNVGCNEKTMGICHGSDLVFVSGAPFIYPNDGYTTRDMHFSVQVMKLWTNFAKYGKPNDNNWPQLMARKKYNQFADQNQL</sequence>
<protein>
    <recommendedName>
        <fullName evidence="5">Carboxylesterase type B domain-containing protein</fullName>
    </recommendedName>
</protein>
<dbReference type="AlphaFoldDB" id="A0A7R9PWD9"/>
<evidence type="ECO:0000256" key="4">
    <source>
        <dbReference type="ARBA" id="ARBA00023180"/>
    </source>
</evidence>
<feature type="domain" description="Carboxylesterase type B" evidence="5">
    <location>
        <begin position="206"/>
        <end position="543"/>
    </location>
</feature>
<dbReference type="Pfam" id="PF00135">
    <property type="entry name" value="COesterase"/>
    <property type="match status" value="3"/>
</dbReference>
<dbReference type="InterPro" id="IPR029058">
    <property type="entry name" value="AB_hydrolase_fold"/>
</dbReference>
<dbReference type="GO" id="GO:0005886">
    <property type="term" value="C:plasma membrane"/>
    <property type="evidence" value="ECO:0007669"/>
    <property type="project" value="TreeGrafter"/>
</dbReference>
<keyword evidence="2" id="KW-0719">Serine esterase</keyword>
<evidence type="ECO:0000259" key="5">
    <source>
        <dbReference type="Pfam" id="PF00135"/>
    </source>
</evidence>
<dbReference type="Proteomes" id="UP000759131">
    <property type="component" value="Unassembled WGS sequence"/>
</dbReference>
<evidence type="ECO:0000313" key="7">
    <source>
        <dbReference type="Proteomes" id="UP000759131"/>
    </source>
</evidence>
<feature type="domain" description="Carboxylesterase type B" evidence="5">
    <location>
        <begin position="549"/>
        <end position="629"/>
    </location>
</feature>
<dbReference type="GO" id="GO:0006581">
    <property type="term" value="P:acetylcholine catabolic process"/>
    <property type="evidence" value="ECO:0007669"/>
    <property type="project" value="TreeGrafter"/>
</dbReference>
<dbReference type="OrthoDB" id="408631at2759"/>
<accession>A0A7R9PWD9</accession>
<dbReference type="PROSITE" id="PS00941">
    <property type="entry name" value="CARBOXYLESTERASE_B_2"/>
    <property type="match status" value="2"/>
</dbReference>
<dbReference type="EMBL" id="OC856078">
    <property type="protein sequence ID" value="CAD7623168.1"/>
    <property type="molecule type" value="Genomic_DNA"/>
</dbReference>
<dbReference type="InterPro" id="IPR050654">
    <property type="entry name" value="AChE-related_enzymes"/>
</dbReference>
<evidence type="ECO:0000313" key="6">
    <source>
        <dbReference type="EMBL" id="CAD7623168.1"/>
    </source>
</evidence>
<organism evidence="6">
    <name type="scientific">Medioppia subpectinata</name>
    <dbReference type="NCBI Taxonomy" id="1979941"/>
    <lineage>
        <taxon>Eukaryota</taxon>
        <taxon>Metazoa</taxon>
        <taxon>Ecdysozoa</taxon>
        <taxon>Arthropoda</taxon>
        <taxon>Chelicerata</taxon>
        <taxon>Arachnida</taxon>
        <taxon>Acari</taxon>
        <taxon>Acariformes</taxon>
        <taxon>Sarcoptiformes</taxon>
        <taxon>Oribatida</taxon>
        <taxon>Brachypylina</taxon>
        <taxon>Oppioidea</taxon>
        <taxon>Oppiidae</taxon>
        <taxon>Medioppia</taxon>
    </lineage>
</organism>
<keyword evidence="7" id="KW-1185">Reference proteome</keyword>
<dbReference type="PANTHER" id="PTHR43918:SF4">
    <property type="entry name" value="CARBOXYLIC ESTER HYDROLASE"/>
    <property type="match status" value="1"/>
</dbReference>
<evidence type="ECO:0000256" key="3">
    <source>
        <dbReference type="ARBA" id="ARBA00022801"/>
    </source>
</evidence>
<dbReference type="InterPro" id="IPR002018">
    <property type="entry name" value="CarbesteraseB"/>
</dbReference>
<keyword evidence="3" id="KW-0378">Hydrolase</keyword>
<reference evidence="6" key="1">
    <citation type="submission" date="2020-11" db="EMBL/GenBank/DDBJ databases">
        <authorList>
            <person name="Tran Van P."/>
        </authorList>
    </citation>
    <scope>NUCLEOTIDE SEQUENCE</scope>
</reference>
<dbReference type="GO" id="GO:0005615">
    <property type="term" value="C:extracellular space"/>
    <property type="evidence" value="ECO:0007669"/>
    <property type="project" value="TreeGrafter"/>
</dbReference>
<dbReference type="GO" id="GO:0019695">
    <property type="term" value="P:choline metabolic process"/>
    <property type="evidence" value="ECO:0007669"/>
    <property type="project" value="TreeGrafter"/>
</dbReference>
<dbReference type="GO" id="GO:0003990">
    <property type="term" value="F:acetylcholinesterase activity"/>
    <property type="evidence" value="ECO:0007669"/>
    <property type="project" value="TreeGrafter"/>
</dbReference>
<comment type="similarity">
    <text evidence="1">Belongs to the type-B carboxylesterase/lipase family.</text>
</comment>
<dbReference type="Gene3D" id="3.40.50.1820">
    <property type="entry name" value="alpha/beta hydrolase"/>
    <property type="match status" value="2"/>
</dbReference>
<gene>
    <name evidence="6" type="ORF">OSB1V03_LOCUS3628</name>
</gene>
<name>A0A7R9PWD9_9ACAR</name>
<dbReference type="EMBL" id="CAJPIZ010001503">
    <property type="protein sequence ID" value="CAG2103598.1"/>
    <property type="molecule type" value="Genomic_DNA"/>
</dbReference>
<evidence type="ECO:0000256" key="1">
    <source>
        <dbReference type="ARBA" id="ARBA00005964"/>
    </source>
</evidence>
<dbReference type="PANTHER" id="PTHR43918">
    <property type="entry name" value="ACETYLCHOLINESTERASE"/>
    <property type="match status" value="1"/>
</dbReference>
<keyword evidence="4" id="KW-0325">Glycoprotein</keyword>